<feature type="compositionally biased region" description="Basic and acidic residues" evidence="1">
    <location>
        <begin position="8"/>
        <end position="33"/>
    </location>
</feature>
<sequence length="353" mass="40836">NLKSKASQQHDYKNAELRRSEDGKNPELKGDDGKLLKTHNVCLNTAAGTSKQVSNKQHKNANLNQLFEKPFTQRTPRHMSIEPQTSTYTDSLQNQNEKKTYNYITRTYIENIYKIQTFLNLNPRSTTTQEPSQDYLTQRLQGYNKLIAQPKTNANLLRICYNYGLLNTTYTYDGEELSGIPELHKAFITYKRVTKGNLFYVKFYTATTEILYEEIKPPIQVVKIGLTKDMIIPEDIGEQPEIQKNEIPSFYANKRIIDISTIIQELANNYLNGNAIWSYYTRDQLMIYSNSRELRKADMDEPEEQPTTRALKEGFISAELLTSYCKLIGHRYPDHICSKCNGEDNIIPDVQLE</sequence>
<feature type="non-terminal residue" evidence="2">
    <location>
        <position position="353"/>
    </location>
</feature>
<evidence type="ECO:0000313" key="2">
    <source>
        <dbReference type="EMBL" id="KAG5599752.1"/>
    </source>
</evidence>
<gene>
    <name evidence="2" type="ORF">H5410_031122</name>
</gene>
<keyword evidence="3" id="KW-1185">Reference proteome</keyword>
<accession>A0A9J5YJC3</accession>
<proteinExistence type="predicted"/>
<protein>
    <submittedName>
        <fullName evidence="2">Uncharacterized protein</fullName>
    </submittedName>
</protein>
<comment type="caution">
    <text evidence="2">The sequence shown here is derived from an EMBL/GenBank/DDBJ whole genome shotgun (WGS) entry which is preliminary data.</text>
</comment>
<organism evidence="2 3">
    <name type="scientific">Solanum commersonii</name>
    <name type="common">Commerson's wild potato</name>
    <name type="synonym">Commerson's nightshade</name>
    <dbReference type="NCBI Taxonomy" id="4109"/>
    <lineage>
        <taxon>Eukaryota</taxon>
        <taxon>Viridiplantae</taxon>
        <taxon>Streptophyta</taxon>
        <taxon>Embryophyta</taxon>
        <taxon>Tracheophyta</taxon>
        <taxon>Spermatophyta</taxon>
        <taxon>Magnoliopsida</taxon>
        <taxon>eudicotyledons</taxon>
        <taxon>Gunneridae</taxon>
        <taxon>Pentapetalae</taxon>
        <taxon>asterids</taxon>
        <taxon>lamiids</taxon>
        <taxon>Solanales</taxon>
        <taxon>Solanaceae</taxon>
        <taxon>Solanoideae</taxon>
        <taxon>Solaneae</taxon>
        <taxon>Solanum</taxon>
    </lineage>
</organism>
<evidence type="ECO:0000256" key="1">
    <source>
        <dbReference type="SAM" id="MobiDB-lite"/>
    </source>
</evidence>
<dbReference type="AlphaFoldDB" id="A0A9J5YJC3"/>
<dbReference type="EMBL" id="JACXVP010000006">
    <property type="protein sequence ID" value="KAG5599752.1"/>
    <property type="molecule type" value="Genomic_DNA"/>
</dbReference>
<feature type="region of interest" description="Disordered" evidence="1">
    <location>
        <begin position="1"/>
        <end position="33"/>
    </location>
</feature>
<evidence type="ECO:0000313" key="3">
    <source>
        <dbReference type="Proteomes" id="UP000824120"/>
    </source>
</evidence>
<dbReference type="OrthoDB" id="1295633at2759"/>
<dbReference type="Proteomes" id="UP000824120">
    <property type="component" value="Chromosome 6"/>
</dbReference>
<name>A0A9J5YJC3_SOLCO</name>
<reference evidence="2 3" key="1">
    <citation type="submission" date="2020-09" db="EMBL/GenBank/DDBJ databases">
        <title>De no assembly of potato wild relative species, Solanum commersonii.</title>
        <authorList>
            <person name="Cho K."/>
        </authorList>
    </citation>
    <scope>NUCLEOTIDE SEQUENCE [LARGE SCALE GENOMIC DNA]</scope>
    <source>
        <strain evidence="2">LZ3.2</strain>
        <tissue evidence="2">Leaf</tissue>
    </source>
</reference>